<dbReference type="RefSeq" id="XP_058336025.1">
    <property type="nucleotide sequence ID" value="XM_058469994.1"/>
</dbReference>
<organism evidence="4 5">
    <name type="scientific">Penicillium chermesinum</name>
    <dbReference type="NCBI Taxonomy" id="63820"/>
    <lineage>
        <taxon>Eukaryota</taxon>
        <taxon>Fungi</taxon>
        <taxon>Dikarya</taxon>
        <taxon>Ascomycota</taxon>
        <taxon>Pezizomycotina</taxon>
        <taxon>Eurotiomycetes</taxon>
        <taxon>Eurotiomycetidae</taxon>
        <taxon>Eurotiales</taxon>
        <taxon>Aspergillaceae</taxon>
        <taxon>Penicillium</taxon>
    </lineage>
</organism>
<feature type="domain" description="AsqO/PenF-like C-terminal" evidence="3">
    <location>
        <begin position="281"/>
        <end position="418"/>
    </location>
</feature>
<feature type="signal peptide" evidence="1">
    <location>
        <begin position="1"/>
        <end position="25"/>
    </location>
</feature>
<keyword evidence="1" id="KW-0732">Signal</keyword>
<protein>
    <submittedName>
        <fullName evidence="4">Hydroxyneurosporene synthase</fullName>
    </submittedName>
</protein>
<dbReference type="SUPFAM" id="SSF159245">
    <property type="entry name" value="AttH-like"/>
    <property type="match status" value="1"/>
</dbReference>
<proteinExistence type="predicted"/>
<evidence type="ECO:0000259" key="2">
    <source>
        <dbReference type="Pfam" id="PF24137"/>
    </source>
</evidence>
<evidence type="ECO:0000259" key="3">
    <source>
        <dbReference type="Pfam" id="PF25581"/>
    </source>
</evidence>
<evidence type="ECO:0000313" key="5">
    <source>
        <dbReference type="Proteomes" id="UP001150941"/>
    </source>
</evidence>
<dbReference type="Pfam" id="PF25581">
    <property type="entry name" value="AsqO_C"/>
    <property type="match status" value="1"/>
</dbReference>
<dbReference type="AlphaFoldDB" id="A0A9W9U0N0"/>
<dbReference type="InterPro" id="IPR057722">
    <property type="entry name" value="AsqO/PenF-like_C"/>
</dbReference>
<gene>
    <name evidence="4" type="ORF">N7468_000697</name>
</gene>
<reference evidence="4" key="1">
    <citation type="submission" date="2022-11" db="EMBL/GenBank/DDBJ databases">
        <authorList>
            <person name="Petersen C."/>
        </authorList>
    </citation>
    <scope>NUCLEOTIDE SEQUENCE</scope>
    <source>
        <strain evidence="4">IBT 19713</strain>
    </source>
</reference>
<accession>A0A9W9U0N0</accession>
<evidence type="ECO:0000313" key="4">
    <source>
        <dbReference type="EMBL" id="KAJ5249246.1"/>
    </source>
</evidence>
<comment type="caution">
    <text evidence="4">The sequence shown here is derived from an EMBL/GenBank/DDBJ whole genome shotgun (WGS) entry which is preliminary data.</text>
</comment>
<keyword evidence="5" id="KW-1185">Reference proteome</keyword>
<dbReference type="EMBL" id="JAPQKS010000001">
    <property type="protein sequence ID" value="KAJ5249246.1"/>
    <property type="molecule type" value="Genomic_DNA"/>
</dbReference>
<sequence>MYNHPTRPSLPVVLAVLMLWGPAFASLSQSKPQAAAWPSPFQVHPRANSAGENWEYSIPSEVQHGSSSARFNISTPDTALSQHDLRMLDAPQVANITEAVFDWWYFDAVSETNPKESIVVILFSSSANAFPWLDKDLDSVLVAYLWASFGNGTVFAHYVPATLATVTGGDDTVHSSSGDWSSTGFSWTSRSRDLSQYEVRLESEKMHVKGRVALSSPPAPHLPCGINSPVTTLEIFPHIGWAGIIPDATSTVEITVQGSPLTFQGGGIMTKFNWSDRPFIESVQSWYWGHGRVGPYSIVWFDGIDTTNTPRTSSYVARDNVVLLGSCSTASLTVRPVGASNTTGGRYPPQAGDIPIGFALEFDLGNEGILKVHASAEATLVNDGRYYFRWSGPLTGELLPASDQKENLTGVAVFEQFALVE</sequence>
<dbReference type="InterPro" id="IPR056402">
    <property type="entry name" value="DA_N"/>
</dbReference>
<evidence type="ECO:0000256" key="1">
    <source>
        <dbReference type="SAM" id="SignalP"/>
    </source>
</evidence>
<dbReference type="OrthoDB" id="5344254at2759"/>
<feature type="chain" id="PRO_5040910044" evidence="1">
    <location>
        <begin position="26"/>
        <end position="421"/>
    </location>
</feature>
<name>A0A9W9U0N0_9EURO</name>
<reference evidence="4" key="2">
    <citation type="journal article" date="2023" name="IMA Fungus">
        <title>Comparative genomic study of the Penicillium genus elucidates a diverse pangenome and 15 lateral gene transfer events.</title>
        <authorList>
            <person name="Petersen C."/>
            <person name="Sorensen T."/>
            <person name="Nielsen M.R."/>
            <person name="Sondergaard T.E."/>
            <person name="Sorensen J.L."/>
            <person name="Fitzpatrick D.A."/>
            <person name="Frisvad J.C."/>
            <person name="Nielsen K.L."/>
        </authorList>
    </citation>
    <scope>NUCLEOTIDE SEQUENCE</scope>
    <source>
        <strain evidence="4">IBT 19713</strain>
    </source>
</reference>
<dbReference type="Pfam" id="PF24137">
    <property type="entry name" value="DA_N"/>
    <property type="match status" value="1"/>
</dbReference>
<dbReference type="Proteomes" id="UP001150941">
    <property type="component" value="Unassembled WGS sequence"/>
</dbReference>
<dbReference type="GeneID" id="83197297"/>
<feature type="domain" description="Diels-Alderase N-terminal" evidence="2">
    <location>
        <begin position="93"/>
        <end position="259"/>
    </location>
</feature>